<organism evidence="9 10">
    <name type="scientific">Roseobacter fucihabitans</name>
    <dbReference type="NCBI Taxonomy" id="1537242"/>
    <lineage>
        <taxon>Bacteria</taxon>
        <taxon>Pseudomonadati</taxon>
        <taxon>Pseudomonadota</taxon>
        <taxon>Alphaproteobacteria</taxon>
        <taxon>Rhodobacterales</taxon>
        <taxon>Roseobacteraceae</taxon>
        <taxon>Roseobacter</taxon>
    </lineage>
</organism>
<dbReference type="Proteomes" id="UP001318682">
    <property type="component" value="Chromosome"/>
</dbReference>
<evidence type="ECO:0000256" key="1">
    <source>
        <dbReference type="ARBA" id="ARBA00001971"/>
    </source>
</evidence>
<comment type="cofactor">
    <cofactor evidence="1">
        <name>heme</name>
        <dbReference type="ChEBI" id="CHEBI:30413"/>
    </cofactor>
</comment>
<dbReference type="CDD" id="cd11045">
    <property type="entry name" value="CYP136-like"/>
    <property type="match status" value="1"/>
</dbReference>
<dbReference type="InterPro" id="IPR036396">
    <property type="entry name" value="Cyt_P450_sf"/>
</dbReference>
<dbReference type="EMBL" id="CP143423">
    <property type="protein sequence ID" value="WVX47667.1"/>
    <property type="molecule type" value="Genomic_DNA"/>
</dbReference>
<keyword evidence="6 8" id="KW-0408">Iron</keyword>
<dbReference type="PRINTS" id="PR00465">
    <property type="entry name" value="EP450IV"/>
</dbReference>
<evidence type="ECO:0000256" key="7">
    <source>
        <dbReference type="ARBA" id="ARBA00023033"/>
    </source>
</evidence>
<evidence type="ECO:0000313" key="9">
    <source>
        <dbReference type="EMBL" id="WVX47667.1"/>
    </source>
</evidence>
<accession>A0ABZ2BR14</accession>
<reference evidence="9 10" key="1">
    <citation type="submission" date="2015-07" db="EMBL/GenBank/DDBJ databases">
        <authorList>
            <person name="Voget S."/>
            <person name="Dogs M."/>
            <person name="Brinkhoff T.H."/>
            <person name="Daniel R."/>
        </authorList>
    </citation>
    <scope>NUCLEOTIDE SEQUENCE [LARGE SCALE GENOMIC DNA]</scope>
    <source>
        <strain evidence="9 10">B14</strain>
    </source>
</reference>
<dbReference type="RefSeq" id="WP_187428315.1">
    <property type="nucleotide sequence ID" value="NZ_CP143423.1"/>
</dbReference>
<name>A0ABZ2BR14_9RHOB</name>
<keyword evidence="5 8" id="KW-0560">Oxidoreductase</keyword>
<dbReference type="PRINTS" id="PR00385">
    <property type="entry name" value="P450"/>
</dbReference>
<dbReference type="PANTHER" id="PTHR24286:SF24">
    <property type="entry name" value="LANOSTEROL 14-ALPHA DEMETHYLASE"/>
    <property type="match status" value="1"/>
</dbReference>
<dbReference type="EC" id="1.14.-.-" evidence="9"/>
<dbReference type="InterPro" id="IPR002403">
    <property type="entry name" value="Cyt_P450_E_grp-IV"/>
</dbReference>
<keyword evidence="4 8" id="KW-0479">Metal-binding</keyword>
<evidence type="ECO:0000256" key="4">
    <source>
        <dbReference type="ARBA" id="ARBA00022723"/>
    </source>
</evidence>
<evidence type="ECO:0000256" key="5">
    <source>
        <dbReference type="ARBA" id="ARBA00023002"/>
    </source>
</evidence>
<evidence type="ECO:0000256" key="8">
    <source>
        <dbReference type="RuleBase" id="RU000461"/>
    </source>
</evidence>
<keyword evidence="10" id="KW-1185">Reference proteome</keyword>
<gene>
    <name evidence="9" type="ORF">ROLI_007380</name>
</gene>
<keyword evidence="3 8" id="KW-0349">Heme</keyword>
<proteinExistence type="inferred from homology"/>
<dbReference type="InterPro" id="IPR001128">
    <property type="entry name" value="Cyt_P450"/>
</dbReference>
<dbReference type="PROSITE" id="PS00086">
    <property type="entry name" value="CYTOCHROME_P450"/>
    <property type="match status" value="1"/>
</dbReference>
<protein>
    <submittedName>
        <fullName evidence="9">Cytochrome P450 136</fullName>
        <ecNumber evidence="9">1.14.-.-</ecNumber>
    </submittedName>
</protein>
<evidence type="ECO:0000256" key="2">
    <source>
        <dbReference type="ARBA" id="ARBA00010617"/>
    </source>
</evidence>
<dbReference type="Pfam" id="PF00067">
    <property type="entry name" value="p450"/>
    <property type="match status" value="1"/>
</dbReference>
<evidence type="ECO:0000256" key="3">
    <source>
        <dbReference type="ARBA" id="ARBA00022617"/>
    </source>
</evidence>
<dbReference type="Gene3D" id="1.10.630.10">
    <property type="entry name" value="Cytochrome P450"/>
    <property type="match status" value="1"/>
</dbReference>
<reference evidence="10" key="2">
    <citation type="submission" date="2024-01" db="EMBL/GenBank/DDBJ databases">
        <title>Roseobacter fucihabitans sp. nov., isolated from the brown alga Fucus spiralis.</title>
        <authorList>
            <person name="Hahnke S."/>
            <person name="Berger M."/>
            <person name="Schlingloff A."/>
            <person name="Athale I."/>
            <person name="Neumann-Schaal M."/>
            <person name="Adenaya A."/>
            <person name="Poehlein A."/>
            <person name="Daniel R."/>
            <person name="Pertersen J."/>
            <person name="Brinkhoff T."/>
        </authorList>
    </citation>
    <scope>NUCLEOTIDE SEQUENCE [LARGE SCALE GENOMIC DNA]</scope>
    <source>
        <strain evidence="10">B14</strain>
    </source>
</reference>
<keyword evidence="7 8" id="KW-0503">Monooxygenase</keyword>
<dbReference type="InterPro" id="IPR017972">
    <property type="entry name" value="Cyt_P450_CS"/>
</dbReference>
<dbReference type="GO" id="GO:0016491">
    <property type="term" value="F:oxidoreductase activity"/>
    <property type="evidence" value="ECO:0007669"/>
    <property type="project" value="UniProtKB-KW"/>
</dbReference>
<evidence type="ECO:0000256" key="6">
    <source>
        <dbReference type="ARBA" id="ARBA00023004"/>
    </source>
</evidence>
<sequence>MPTKAALAHIPGPPAKPLIGHTFDIVRDAYGTQQDYIKRYGSVYKVNMLGVWRVNLCGVDAMEMVLLDKERNFSSQGGWDALQLIYPGGLLLQDFDHHRANRRIMQAAFRASAIRDYRLRMCGAMKTLLDTWPDGEAFCFYKAVKDLTLKLGGAVFMGLPLDGDLARKVNRAIEDEIRASVTAIRSPIPFTPMWRGVRGRQFLIETFRTLIPERRAQGGDDFFSQMCIAKDEDGQGWDEDQILEQFNLLIMAAHDTTATALSVIIAALGEHPEWQDRLAEEVAGLGDGPLDEEALGKMAQTNLVFREALRLVPPVPFIPRMAIKDFHWKGFDIPAGTSLSLNPGVTMLSPEHFSNPTAFDPERFSKTRAEDLKHRFAWSPFGGGAHKCLGMHFSTMQVKLFVATLLRERRVELAGPPPKWHRMPIPKPKGGLPVILRRAA</sequence>
<dbReference type="PANTHER" id="PTHR24286">
    <property type="entry name" value="CYTOCHROME P450 26"/>
    <property type="match status" value="1"/>
</dbReference>
<dbReference type="SUPFAM" id="SSF48264">
    <property type="entry name" value="Cytochrome P450"/>
    <property type="match status" value="1"/>
</dbReference>
<comment type="similarity">
    <text evidence="2 8">Belongs to the cytochrome P450 family.</text>
</comment>
<evidence type="ECO:0000313" key="10">
    <source>
        <dbReference type="Proteomes" id="UP001318682"/>
    </source>
</evidence>